<organism evidence="2 3">
    <name type="scientific">Amycolatopsis minnesotensis</name>
    <dbReference type="NCBI Taxonomy" id="337894"/>
    <lineage>
        <taxon>Bacteria</taxon>
        <taxon>Bacillati</taxon>
        <taxon>Actinomycetota</taxon>
        <taxon>Actinomycetes</taxon>
        <taxon>Pseudonocardiales</taxon>
        <taxon>Pseudonocardiaceae</taxon>
        <taxon>Amycolatopsis</taxon>
    </lineage>
</organism>
<proteinExistence type="predicted"/>
<evidence type="ECO:0000313" key="2">
    <source>
        <dbReference type="EMBL" id="GAA1985457.1"/>
    </source>
</evidence>
<dbReference type="InterPro" id="IPR001387">
    <property type="entry name" value="Cro/C1-type_HTH"/>
</dbReference>
<dbReference type="Pfam" id="PF13560">
    <property type="entry name" value="HTH_31"/>
    <property type="match status" value="1"/>
</dbReference>
<dbReference type="EMBL" id="BAAANN010000042">
    <property type="protein sequence ID" value="GAA1985457.1"/>
    <property type="molecule type" value="Genomic_DNA"/>
</dbReference>
<reference evidence="2 3" key="1">
    <citation type="journal article" date="2019" name="Int. J. Syst. Evol. Microbiol.">
        <title>The Global Catalogue of Microorganisms (GCM) 10K type strain sequencing project: providing services to taxonomists for standard genome sequencing and annotation.</title>
        <authorList>
            <consortium name="The Broad Institute Genomics Platform"/>
            <consortium name="The Broad Institute Genome Sequencing Center for Infectious Disease"/>
            <person name="Wu L."/>
            <person name="Ma J."/>
        </authorList>
    </citation>
    <scope>NUCLEOTIDE SEQUENCE [LARGE SCALE GENOMIC DNA]</scope>
    <source>
        <strain evidence="2 3">JCM 14545</strain>
    </source>
</reference>
<keyword evidence="3" id="KW-1185">Reference proteome</keyword>
<dbReference type="Gene3D" id="1.10.260.40">
    <property type="entry name" value="lambda repressor-like DNA-binding domains"/>
    <property type="match status" value="1"/>
</dbReference>
<accession>A0ABN2SF34</accession>
<evidence type="ECO:0000259" key="1">
    <source>
        <dbReference type="SMART" id="SM00530"/>
    </source>
</evidence>
<protein>
    <submittedName>
        <fullName evidence="2">Helix-turn-helix transcriptional regulator</fullName>
    </submittedName>
</protein>
<comment type="caution">
    <text evidence="2">The sequence shown here is derived from an EMBL/GenBank/DDBJ whole genome shotgun (WGS) entry which is preliminary data.</text>
</comment>
<name>A0ABN2SF34_9PSEU</name>
<dbReference type="SUPFAM" id="SSF47413">
    <property type="entry name" value="lambda repressor-like DNA-binding domains"/>
    <property type="match status" value="1"/>
</dbReference>
<dbReference type="CDD" id="cd00093">
    <property type="entry name" value="HTH_XRE"/>
    <property type="match status" value="1"/>
</dbReference>
<feature type="domain" description="HTH cro/C1-type" evidence="1">
    <location>
        <begin position="32"/>
        <end position="87"/>
    </location>
</feature>
<gene>
    <name evidence="2" type="ORF">GCM10009754_73830</name>
</gene>
<evidence type="ECO:0000313" key="3">
    <source>
        <dbReference type="Proteomes" id="UP001501116"/>
    </source>
</evidence>
<sequence>MNTAGSGDRVIEAAVWDAPVMRDALRQRDIRAVFVLLRRHGISQRRIAALTGQSQSEVSDIAKGRQVMAYDVLARIADGLGCPRGLMGLAYSPDTEVSAALTAGPVAAREVDTMPDRREFLGVAAKAAVGAALSVGDLALLATPAHATPTPARVGASEVESLRALTRALWVQEKQRGGGVVRDAVIAQLGWARQLLQATHTDQIGQQLYAALADLLSLAGWASHDVGLSGAALRYLGQSMAAASEINDPLRTTLALEQVARVYLRQDQPCEAVKVAQLAQVAAARTDIGQAHALVASTAARAHAEQGHLLAALGALNSANAALESAGGVLPEPRGFDAAALASETGRVLSIAARHDRTHAVRAVDTLTTYTATTDPLRVKRRAISTAQLAAVHFRAGNPDEAVTAARVALDLAASIRSQRLGNYLNEVRLEALRHPRHADAAELAHAVTTYRA</sequence>
<dbReference type="Gene3D" id="1.25.40.10">
    <property type="entry name" value="Tetratricopeptide repeat domain"/>
    <property type="match status" value="1"/>
</dbReference>
<dbReference type="InterPro" id="IPR010982">
    <property type="entry name" value="Lambda_DNA-bd_dom_sf"/>
</dbReference>
<dbReference type="SMART" id="SM00530">
    <property type="entry name" value="HTH_XRE"/>
    <property type="match status" value="1"/>
</dbReference>
<dbReference type="Proteomes" id="UP001501116">
    <property type="component" value="Unassembled WGS sequence"/>
</dbReference>
<dbReference type="InterPro" id="IPR011990">
    <property type="entry name" value="TPR-like_helical_dom_sf"/>
</dbReference>